<dbReference type="Proteomes" id="UP000215374">
    <property type="component" value="Chromosome 1"/>
</dbReference>
<name>A0A239YD79_9CORY</name>
<dbReference type="PROSITE" id="PS51257">
    <property type="entry name" value="PROKAR_LIPOPROTEIN"/>
    <property type="match status" value="1"/>
</dbReference>
<organism evidence="1 2">
    <name type="scientific">Corynebacterium imitans</name>
    <dbReference type="NCBI Taxonomy" id="156978"/>
    <lineage>
        <taxon>Bacteria</taxon>
        <taxon>Bacillati</taxon>
        <taxon>Actinomycetota</taxon>
        <taxon>Actinomycetes</taxon>
        <taxon>Mycobacteriales</taxon>
        <taxon>Corynebacteriaceae</taxon>
        <taxon>Corynebacterium</taxon>
    </lineage>
</organism>
<dbReference type="RefSeq" id="WP_051904698.1">
    <property type="nucleotide sequence ID" value="NZ_CP009211.1"/>
</dbReference>
<gene>
    <name evidence="1" type="ORF">SAMEA4535761_00356</name>
</gene>
<reference evidence="1 2" key="1">
    <citation type="submission" date="2017-06" db="EMBL/GenBank/DDBJ databases">
        <authorList>
            <consortium name="Pathogen Informatics"/>
        </authorList>
    </citation>
    <scope>NUCLEOTIDE SEQUENCE [LARGE SCALE GENOMIC DNA]</scope>
    <source>
        <strain evidence="1 2">NCTC13015</strain>
    </source>
</reference>
<sequence length="175" mass="18522">MNQRTRLLAVSIAAGLGLAGCGNYVNVEVIGASGFSHNEQGEIIAHVQTCGESISQLDIAADRLGLVDDEPNEVLARYFAPEAQSGHIQVNLSDPAPWAEQLPLDATYPDNRALLLTPAPDDDGGNGVFRPEKTIASASATKREILEQPAGTVLSVSAYDGSVQTWTEEEFNAAC</sequence>
<evidence type="ECO:0000313" key="2">
    <source>
        <dbReference type="Proteomes" id="UP000215374"/>
    </source>
</evidence>
<proteinExistence type="predicted"/>
<dbReference type="EMBL" id="LT906467">
    <property type="protein sequence ID" value="SNV57099.1"/>
    <property type="molecule type" value="Genomic_DNA"/>
</dbReference>
<dbReference type="AlphaFoldDB" id="A0A239YD79"/>
<protein>
    <submittedName>
        <fullName evidence="1">Putative secreted protein</fullName>
    </submittedName>
</protein>
<accession>A0A239YD79</accession>
<evidence type="ECO:0000313" key="1">
    <source>
        <dbReference type="EMBL" id="SNV57099.1"/>
    </source>
</evidence>
<dbReference type="OrthoDB" id="4426944at2"/>